<dbReference type="InterPro" id="IPR011990">
    <property type="entry name" value="TPR-like_helical_dom_sf"/>
</dbReference>
<name>A0AA97M2A9_9ACTN</name>
<feature type="compositionally biased region" description="Acidic residues" evidence="2">
    <location>
        <begin position="222"/>
        <end position="232"/>
    </location>
</feature>
<dbReference type="KEGG" id="thao:NI17_012555"/>
<feature type="region of interest" description="Disordered" evidence="2">
    <location>
        <begin position="222"/>
        <end position="251"/>
    </location>
</feature>
<feature type="repeat" description="TPR" evidence="1">
    <location>
        <begin position="161"/>
        <end position="194"/>
    </location>
</feature>
<accession>A0AA97M2A9</accession>
<gene>
    <name evidence="3" type="ORF">NI17_012555</name>
</gene>
<dbReference type="Gene3D" id="1.25.40.10">
    <property type="entry name" value="Tetratricopeptide repeat domain"/>
    <property type="match status" value="1"/>
</dbReference>
<reference evidence="3" key="1">
    <citation type="submission" date="2020-10" db="EMBL/GenBank/DDBJ databases">
        <title>De novo genome project of the cellulose decomposer Thermobifida halotolerans type strain.</title>
        <authorList>
            <person name="Nagy I."/>
            <person name="Horvath B."/>
            <person name="Kukolya J."/>
            <person name="Nagy I."/>
            <person name="Orsini M."/>
        </authorList>
    </citation>
    <scope>NUCLEOTIDE SEQUENCE</scope>
    <source>
        <strain evidence="3">DSM 44931</strain>
    </source>
</reference>
<evidence type="ECO:0000256" key="1">
    <source>
        <dbReference type="PROSITE-ProRule" id="PRU00339"/>
    </source>
</evidence>
<protein>
    <submittedName>
        <fullName evidence="3">Tetratricopeptide repeat protein</fullName>
    </submittedName>
</protein>
<keyword evidence="4" id="KW-1185">Reference proteome</keyword>
<evidence type="ECO:0000313" key="3">
    <source>
        <dbReference type="EMBL" id="UOE22020.1"/>
    </source>
</evidence>
<dbReference type="AlphaFoldDB" id="A0AA97M2A9"/>
<keyword evidence="1" id="KW-0802">TPR repeat</keyword>
<dbReference type="Proteomes" id="UP000265719">
    <property type="component" value="Chromosome"/>
</dbReference>
<dbReference type="EMBL" id="CP063196">
    <property type="protein sequence ID" value="UOE22020.1"/>
    <property type="molecule type" value="Genomic_DNA"/>
</dbReference>
<proteinExistence type="predicted"/>
<sequence>MDPEIRGELRTLPKSLAELVAKHLVAAGDLLDQDPERAYQHALYARRRASRVGAVREAAGVAAYTVGRWQEALSELRAARRITGQDTYLPMIADCERGVGRPERALEIAHGPGTDRLDMADQIELRIVASGARRDMGDLQGALVELQCPQLKERRARPWVARLFYAYADVLLELGRKEEAREYFSRASAVDREGVTDADERLAVLEGLEIVDVGDDVVWSDAEEPDFDDFSEGDGGAAAPETGGRSAEEDR</sequence>
<organism evidence="3 4">
    <name type="scientific">Thermobifida halotolerans</name>
    <dbReference type="NCBI Taxonomy" id="483545"/>
    <lineage>
        <taxon>Bacteria</taxon>
        <taxon>Bacillati</taxon>
        <taxon>Actinomycetota</taxon>
        <taxon>Actinomycetes</taxon>
        <taxon>Streptosporangiales</taxon>
        <taxon>Nocardiopsidaceae</taxon>
        <taxon>Thermobifida</taxon>
    </lineage>
</organism>
<dbReference type="SUPFAM" id="SSF48452">
    <property type="entry name" value="TPR-like"/>
    <property type="match status" value="1"/>
</dbReference>
<dbReference type="InterPro" id="IPR019734">
    <property type="entry name" value="TPR_rpt"/>
</dbReference>
<dbReference type="PROSITE" id="PS50005">
    <property type="entry name" value="TPR"/>
    <property type="match status" value="1"/>
</dbReference>
<evidence type="ECO:0000256" key="2">
    <source>
        <dbReference type="SAM" id="MobiDB-lite"/>
    </source>
</evidence>
<evidence type="ECO:0000313" key="4">
    <source>
        <dbReference type="Proteomes" id="UP000265719"/>
    </source>
</evidence>